<protein>
    <submittedName>
        <fullName evidence="2">Imidazolonepropionase-like amidohydrolase</fullName>
    </submittedName>
</protein>
<name>A0A4R2BEG0_9BACI</name>
<dbReference type="InterPro" id="IPR011059">
    <property type="entry name" value="Metal-dep_hydrolase_composite"/>
</dbReference>
<keyword evidence="2" id="KW-0378">Hydrolase</keyword>
<dbReference type="Proteomes" id="UP000295689">
    <property type="component" value="Unassembled WGS sequence"/>
</dbReference>
<dbReference type="GO" id="GO:0016810">
    <property type="term" value="F:hydrolase activity, acting on carbon-nitrogen (but not peptide) bonds"/>
    <property type="evidence" value="ECO:0007669"/>
    <property type="project" value="InterPro"/>
</dbReference>
<keyword evidence="3" id="KW-1185">Reference proteome</keyword>
<evidence type="ECO:0000259" key="1">
    <source>
        <dbReference type="Pfam" id="PF01979"/>
    </source>
</evidence>
<dbReference type="Pfam" id="PF01979">
    <property type="entry name" value="Amidohydro_1"/>
    <property type="match status" value="1"/>
</dbReference>
<dbReference type="SUPFAM" id="SSF51338">
    <property type="entry name" value="Composite domain of metallo-dependent hydrolases"/>
    <property type="match status" value="1"/>
</dbReference>
<accession>A0A4R2BEG0</accession>
<gene>
    <name evidence="2" type="ORF">EV146_10662</name>
</gene>
<dbReference type="Gene3D" id="3.20.20.140">
    <property type="entry name" value="Metal-dependent hydrolases"/>
    <property type="match status" value="1"/>
</dbReference>
<dbReference type="PANTHER" id="PTHR43135:SF3">
    <property type="entry name" value="ALPHA-D-RIBOSE 1-METHYLPHOSPHONATE 5-TRIPHOSPHATE DIPHOSPHATASE"/>
    <property type="match status" value="1"/>
</dbReference>
<reference evidence="2 3" key="1">
    <citation type="journal article" date="2015" name="Stand. Genomic Sci.">
        <title>Genomic Encyclopedia of Bacterial and Archaeal Type Strains, Phase III: the genomes of soil and plant-associated and newly described type strains.</title>
        <authorList>
            <person name="Whitman W.B."/>
            <person name="Woyke T."/>
            <person name="Klenk H.P."/>
            <person name="Zhou Y."/>
            <person name="Lilburn T.G."/>
            <person name="Beck B.J."/>
            <person name="De Vos P."/>
            <person name="Vandamme P."/>
            <person name="Eisen J.A."/>
            <person name="Garrity G."/>
            <person name="Hugenholtz P."/>
            <person name="Kyrpides N.C."/>
        </authorList>
    </citation>
    <scope>NUCLEOTIDE SEQUENCE [LARGE SCALE GENOMIC DNA]</scope>
    <source>
        <strain evidence="2 3">CV53</strain>
    </source>
</reference>
<comment type="caution">
    <text evidence="2">The sequence shown here is derived from an EMBL/GenBank/DDBJ whole genome shotgun (WGS) entry which is preliminary data.</text>
</comment>
<proteinExistence type="predicted"/>
<dbReference type="InterPro" id="IPR006680">
    <property type="entry name" value="Amidohydro-rel"/>
</dbReference>
<dbReference type="EMBL" id="SLVV01000006">
    <property type="protein sequence ID" value="TCN24863.1"/>
    <property type="molecule type" value="Genomic_DNA"/>
</dbReference>
<dbReference type="InterPro" id="IPR032466">
    <property type="entry name" value="Metal_Hydrolase"/>
</dbReference>
<dbReference type="SUPFAM" id="SSF51556">
    <property type="entry name" value="Metallo-dependent hydrolases"/>
    <property type="match status" value="1"/>
</dbReference>
<dbReference type="InterPro" id="IPR051781">
    <property type="entry name" value="Metallo-dep_Hydrolase"/>
</dbReference>
<dbReference type="PANTHER" id="PTHR43135">
    <property type="entry name" value="ALPHA-D-RIBOSE 1-METHYLPHOSPHONATE 5-TRIPHOSPHATE DIPHOSPHATASE"/>
    <property type="match status" value="1"/>
</dbReference>
<sequence>MRKILLKNARVYPIVFNPLHHCDVLIDSGKISSIGPNLPSEAGMAVIDCSNSYLFPGFIDVHTHLGLYDEGTGWAGNDANETIEPLSPHIRAIDGVYPLDPAFLDAVKSGITTVHVMPGSSNVIGGTTSVIKTSGKNIKHMLLRETAGLKIALGENPKRMHSQGNKDSITRMGIMGMLREAFYEAKHADNPEALRIIPLVKALNREIPVRVHAHRADDIISAVRLAEEFDLDLRIEHCTEGHLIAEELSNIGLKVSVGPTLTRRSKIELKNKSWNTYQELTRHGIEVSITTDHPYTPVQYLNMCASIAVREGLTEQKALEGITILPARNLGIDERLGSIEAGKDADLVLWNQHPFHYLAKPIWTMINGQFVYHNGKSFNSIL</sequence>
<organism evidence="2 3">
    <name type="scientific">Mesobacillus foraminis</name>
    <dbReference type="NCBI Taxonomy" id="279826"/>
    <lineage>
        <taxon>Bacteria</taxon>
        <taxon>Bacillati</taxon>
        <taxon>Bacillota</taxon>
        <taxon>Bacilli</taxon>
        <taxon>Bacillales</taxon>
        <taxon>Bacillaceae</taxon>
        <taxon>Mesobacillus</taxon>
    </lineage>
</organism>
<evidence type="ECO:0000313" key="2">
    <source>
        <dbReference type="EMBL" id="TCN24863.1"/>
    </source>
</evidence>
<dbReference type="CDD" id="cd01309">
    <property type="entry name" value="Met_dep_hydrolase_C"/>
    <property type="match status" value="1"/>
</dbReference>
<evidence type="ECO:0000313" key="3">
    <source>
        <dbReference type="Proteomes" id="UP000295689"/>
    </source>
</evidence>
<dbReference type="RefSeq" id="WP_132006017.1">
    <property type="nucleotide sequence ID" value="NZ_JABUHM010000004.1"/>
</dbReference>
<dbReference type="AlphaFoldDB" id="A0A4R2BEG0"/>
<feature type="domain" description="Amidohydrolase-related" evidence="1">
    <location>
        <begin position="53"/>
        <end position="371"/>
    </location>
</feature>